<dbReference type="Gene3D" id="1.25.40.10">
    <property type="entry name" value="Tetratricopeptide repeat domain"/>
    <property type="match status" value="3"/>
</dbReference>
<evidence type="ECO:0000313" key="5">
    <source>
        <dbReference type="Proteomes" id="UP000676967"/>
    </source>
</evidence>
<dbReference type="InterPro" id="IPR011990">
    <property type="entry name" value="TPR-like_helical_dom_sf"/>
</dbReference>
<evidence type="ECO:0000256" key="1">
    <source>
        <dbReference type="ARBA" id="ARBA00022737"/>
    </source>
</evidence>
<dbReference type="EMBL" id="AP023356">
    <property type="protein sequence ID" value="BCJ46108.1"/>
    <property type="molecule type" value="Genomic_DNA"/>
</dbReference>
<organism evidence="4 5">
    <name type="scientific">Actinoplanes ianthinogenes</name>
    <dbReference type="NCBI Taxonomy" id="122358"/>
    <lineage>
        <taxon>Bacteria</taxon>
        <taxon>Bacillati</taxon>
        <taxon>Actinomycetota</taxon>
        <taxon>Actinomycetes</taxon>
        <taxon>Micromonosporales</taxon>
        <taxon>Micromonosporaceae</taxon>
        <taxon>Actinoplanes</taxon>
    </lineage>
</organism>
<sequence length="1168" mass="127456">MDGALETPGSGATWLNAEGAQGLQVGSYNVQLNQFGHIPPVVRSSYLEQVRRIAPAALIGRDAELAELAAFCSDDAEHAYGWWRAPAWAGKSALLSWFVLHPPPGIKVVSFFITARHHRQNDRKAFIDNVLEQLAELLEYRGLPPGLTDSTHEAHLIGMLSAAAAACQQSGEQLVLVVDGLDEDCGVTVMPDSYSIAAILPCQSPAQLKIVVSSRPDPPLPPDVPGNHPLRGGCRVWDLQQSAHADVVRADAERDLKRMVSTGGVARDILGFVTAAGSGLSIRDLTELMNEDEWLVTDHLSSVTGRTFRRVDTTYVLAHEQMQPTATRLLGTRLHDYQRRLHEWAEHYRQLNWPPATPDYLLRGYFRTTHGDLERMVRYATDADRHDRMLDHTGGDADALEETLQAQAALLAVDEANLPAMCRLALHRADLEDRNAKLPLSLPKLWAAVGNLDRAEALIRSIPEDGNRRAVALVLLAPEVAAAGHHVRAERLVARIPPRLFVAADEPGKVICAVVRKIAEAGDYDRAINLARTPEQLFWRARALGEVAIAAAIRGESHAEALAEQIPLPYWRAQAFAVLAKTTAQACNEGLADRLARRAETEADNLPERKDRPLTLTFLAQEAEESGDGERAKRLAMRAAEEASALEDRLDRIDTLTRIVPRLAEILDGSRLMRLALLAERTLNAAWRDNQITLEQQIRLVGAIAGAWYTVGDNERAIAVTDAVDDPSNRDTALLNLVGVAAAAGDLEHAEALLASFSDSSGRDSALGRIVGPLTGPNAEERIADIVNAIQDRERHTSALTDWGYRLAKQGNLRAATELAERAEAAARSTGDPERRAALLVPLMSILIEANDSERAQAVAIRALAAYRAIPERWRSDSKVAAFVRASARAGAHHTAATAARLIKEPNHRAEAQIDLALSIAQEGERDAAVELLAAAEEAATSIPGEYRRLETLRKAVSTCWMIGEEELAETLTARTFDHNGPNKPTEPTKPPDFSTLRGIDEEPSSLVVKERDQALTQAVAQLAADEQFTRAETLTSLIVGQLAQSQARTKLVLALTKAGHYKRAEALARSNEQSHLRDSCLRELTNTLSDLGAFEQAEKVARSIEDGFHQVKALVALARTVEPAQARSLLAIPLQHGRLPDIMDLVTAACPETINIIADHLLSEDRE</sequence>
<accession>A0ABN6CM20</accession>
<dbReference type="InterPro" id="IPR056884">
    <property type="entry name" value="NPHP3-like_N"/>
</dbReference>
<evidence type="ECO:0000259" key="3">
    <source>
        <dbReference type="Pfam" id="PF24883"/>
    </source>
</evidence>
<dbReference type="Proteomes" id="UP000676967">
    <property type="component" value="Chromosome"/>
</dbReference>
<keyword evidence="1" id="KW-0677">Repeat</keyword>
<dbReference type="Pfam" id="PF24883">
    <property type="entry name" value="NPHP3_N"/>
    <property type="match status" value="1"/>
</dbReference>
<feature type="domain" description="Nephrocystin 3-like N-terminal" evidence="3">
    <location>
        <begin position="72"/>
        <end position="215"/>
    </location>
</feature>
<protein>
    <recommendedName>
        <fullName evidence="3">Nephrocystin 3-like N-terminal domain-containing protein</fullName>
    </recommendedName>
</protein>
<gene>
    <name evidence="4" type="ORF">Aiant_67650</name>
</gene>
<feature type="region of interest" description="Disordered" evidence="2">
    <location>
        <begin position="976"/>
        <end position="998"/>
    </location>
</feature>
<reference evidence="4 5" key="1">
    <citation type="submission" date="2020-08" db="EMBL/GenBank/DDBJ databases">
        <title>Whole genome shotgun sequence of Actinoplanes ianthinogenes NBRC 13996.</title>
        <authorList>
            <person name="Komaki H."/>
            <person name="Tamura T."/>
        </authorList>
    </citation>
    <scope>NUCLEOTIDE SEQUENCE [LARGE SCALE GENOMIC DNA]</scope>
    <source>
        <strain evidence="4 5">NBRC 13996</strain>
    </source>
</reference>
<evidence type="ECO:0000313" key="4">
    <source>
        <dbReference type="EMBL" id="BCJ46108.1"/>
    </source>
</evidence>
<evidence type="ECO:0000256" key="2">
    <source>
        <dbReference type="SAM" id="MobiDB-lite"/>
    </source>
</evidence>
<proteinExistence type="predicted"/>
<keyword evidence="5" id="KW-1185">Reference proteome</keyword>
<dbReference type="RefSeq" id="WP_189332943.1">
    <property type="nucleotide sequence ID" value="NZ_AP023356.1"/>
</dbReference>
<name>A0ABN6CM20_9ACTN</name>